<dbReference type="GO" id="GO:0044774">
    <property type="term" value="P:mitotic DNA integrity checkpoint signaling"/>
    <property type="evidence" value="ECO:0007669"/>
    <property type="project" value="TreeGrafter"/>
</dbReference>
<accession>A0A8X6VWC1</accession>
<dbReference type="GO" id="GO:0003697">
    <property type="term" value="F:single-stranded DNA binding"/>
    <property type="evidence" value="ECO:0007669"/>
    <property type="project" value="TreeGrafter"/>
</dbReference>
<dbReference type="InterPro" id="IPR036397">
    <property type="entry name" value="RNaseH_sf"/>
</dbReference>
<keyword evidence="2" id="KW-1185">Reference proteome</keyword>
<name>A0A8X6VWC1_TRICX</name>
<dbReference type="GO" id="GO:0044547">
    <property type="term" value="F:DNA topoisomerase binding"/>
    <property type="evidence" value="ECO:0007669"/>
    <property type="project" value="TreeGrafter"/>
</dbReference>
<dbReference type="PANTHER" id="PTHR46060">
    <property type="entry name" value="MARINER MOS1 TRANSPOSASE-LIKE PROTEIN"/>
    <property type="match status" value="1"/>
</dbReference>
<evidence type="ECO:0000313" key="2">
    <source>
        <dbReference type="Proteomes" id="UP000887159"/>
    </source>
</evidence>
<dbReference type="GO" id="GO:0003690">
    <property type="term" value="F:double-stranded DNA binding"/>
    <property type="evidence" value="ECO:0007669"/>
    <property type="project" value="TreeGrafter"/>
</dbReference>
<dbReference type="Gene3D" id="3.30.420.10">
    <property type="entry name" value="Ribonuclease H-like superfamily/Ribonuclease H"/>
    <property type="match status" value="1"/>
</dbReference>
<dbReference type="GO" id="GO:0000793">
    <property type="term" value="C:condensed chromosome"/>
    <property type="evidence" value="ECO:0007669"/>
    <property type="project" value="TreeGrafter"/>
</dbReference>
<dbReference type="GO" id="GO:0046975">
    <property type="term" value="F:histone H3K36 methyltransferase activity"/>
    <property type="evidence" value="ECO:0007669"/>
    <property type="project" value="TreeGrafter"/>
</dbReference>
<dbReference type="EMBL" id="BMAU01021365">
    <property type="protein sequence ID" value="GFY23668.1"/>
    <property type="molecule type" value="Genomic_DNA"/>
</dbReference>
<gene>
    <name evidence="1" type="primary">mariner T</name>
    <name evidence="1" type="ORF">TNCV_2789011</name>
</gene>
<dbReference type="GO" id="GO:0005634">
    <property type="term" value="C:nucleus"/>
    <property type="evidence" value="ECO:0007669"/>
    <property type="project" value="TreeGrafter"/>
</dbReference>
<reference evidence="1" key="1">
    <citation type="submission" date="2020-08" db="EMBL/GenBank/DDBJ databases">
        <title>Multicomponent nature underlies the extraordinary mechanical properties of spider dragline silk.</title>
        <authorList>
            <person name="Kono N."/>
            <person name="Nakamura H."/>
            <person name="Mori M."/>
            <person name="Yoshida Y."/>
            <person name="Ohtoshi R."/>
            <person name="Malay A.D."/>
            <person name="Moran D.A.P."/>
            <person name="Tomita M."/>
            <person name="Numata K."/>
            <person name="Arakawa K."/>
        </authorList>
    </citation>
    <scope>NUCLEOTIDE SEQUENCE</scope>
</reference>
<proteinExistence type="predicted"/>
<dbReference type="AlphaFoldDB" id="A0A8X6VWC1"/>
<comment type="caution">
    <text evidence="1">The sequence shown here is derived from an EMBL/GenBank/DDBJ whole genome shotgun (WGS) entry which is preliminary data.</text>
</comment>
<dbReference type="GO" id="GO:0035861">
    <property type="term" value="C:site of double-strand break"/>
    <property type="evidence" value="ECO:0007669"/>
    <property type="project" value="TreeGrafter"/>
</dbReference>
<dbReference type="GO" id="GO:0000729">
    <property type="term" value="P:DNA double-strand break processing"/>
    <property type="evidence" value="ECO:0007669"/>
    <property type="project" value="TreeGrafter"/>
</dbReference>
<dbReference type="Proteomes" id="UP000887159">
    <property type="component" value="Unassembled WGS sequence"/>
</dbReference>
<protein>
    <submittedName>
        <fullName evidence="1">Mariner Mos1 transposase</fullName>
    </submittedName>
</protein>
<dbReference type="GO" id="GO:0006303">
    <property type="term" value="P:double-strand break repair via nonhomologous end joining"/>
    <property type="evidence" value="ECO:0007669"/>
    <property type="project" value="TreeGrafter"/>
</dbReference>
<dbReference type="GO" id="GO:0031297">
    <property type="term" value="P:replication fork processing"/>
    <property type="evidence" value="ECO:0007669"/>
    <property type="project" value="TreeGrafter"/>
</dbReference>
<dbReference type="GO" id="GO:0000014">
    <property type="term" value="F:single-stranded DNA endodeoxyribonuclease activity"/>
    <property type="evidence" value="ECO:0007669"/>
    <property type="project" value="TreeGrafter"/>
</dbReference>
<dbReference type="GO" id="GO:0015074">
    <property type="term" value="P:DNA integration"/>
    <property type="evidence" value="ECO:0007669"/>
    <property type="project" value="TreeGrafter"/>
</dbReference>
<sequence>MVTGDEKWVTYYNIVRKRSWSKCGEAAQKELLPHGQTLNLDLCCQQLDRLKLSIDQKWPEFVNRRGDVFYLDNARLYNSVVTRQNLWEQGWEVSMHLPYSPDLEPSDYHLFLTLQNFLRDKKLRSREIGKLDY</sequence>
<dbReference type="GO" id="GO:0042800">
    <property type="term" value="F:histone H3K4 methyltransferase activity"/>
    <property type="evidence" value="ECO:0007669"/>
    <property type="project" value="TreeGrafter"/>
</dbReference>
<organism evidence="1 2">
    <name type="scientific">Trichonephila clavipes</name>
    <name type="common">Golden silk orbweaver</name>
    <name type="synonym">Nephila clavipes</name>
    <dbReference type="NCBI Taxonomy" id="2585209"/>
    <lineage>
        <taxon>Eukaryota</taxon>
        <taxon>Metazoa</taxon>
        <taxon>Ecdysozoa</taxon>
        <taxon>Arthropoda</taxon>
        <taxon>Chelicerata</taxon>
        <taxon>Arachnida</taxon>
        <taxon>Araneae</taxon>
        <taxon>Araneomorphae</taxon>
        <taxon>Entelegynae</taxon>
        <taxon>Araneoidea</taxon>
        <taxon>Nephilidae</taxon>
        <taxon>Trichonephila</taxon>
    </lineage>
</organism>
<dbReference type="PANTHER" id="PTHR46060:SF2">
    <property type="entry name" value="HISTONE-LYSINE N-METHYLTRANSFERASE SETMAR"/>
    <property type="match status" value="1"/>
</dbReference>
<dbReference type="InterPro" id="IPR052709">
    <property type="entry name" value="Transposase-MT_Hybrid"/>
</dbReference>
<evidence type="ECO:0000313" key="1">
    <source>
        <dbReference type="EMBL" id="GFY23668.1"/>
    </source>
</evidence>